<dbReference type="InterPro" id="IPR047705">
    <property type="entry name" value="AimR-like"/>
</dbReference>
<dbReference type="Proteomes" id="UP001335737">
    <property type="component" value="Unassembled WGS sequence"/>
</dbReference>
<comment type="caution">
    <text evidence="1">The sequence shown here is derived from an EMBL/GenBank/DDBJ whole genome shotgun (WGS) entry which is preliminary data.</text>
</comment>
<evidence type="ECO:0000313" key="2">
    <source>
        <dbReference type="Proteomes" id="UP001335737"/>
    </source>
</evidence>
<organism evidence="1 2">
    <name type="scientific">Virgibacillus tibetensis</name>
    <dbReference type="NCBI Taxonomy" id="3042313"/>
    <lineage>
        <taxon>Bacteria</taxon>
        <taxon>Bacillati</taxon>
        <taxon>Bacillota</taxon>
        <taxon>Bacilli</taxon>
        <taxon>Bacillales</taxon>
        <taxon>Bacillaceae</taxon>
        <taxon>Virgibacillus</taxon>
    </lineage>
</organism>
<dbReference type="Pfam" id="PF22871">
    <property type="entry name" value="AimR"/>
    <property type="match status" value="1"/>
</dbReference>
<dbReference type="NCBIfam" id="NF038310">
    <property type="entry name" value="lysogeny_AimR"/>
    <property type="match status" value="1"/>
</dbReference>
<keyword evidence="1" id="KW-0675">Receptor</keyword>
<name>A0ABU6KJD4_9BACI</name>
<reference evidence="1 2" key="1">
    <citation type="journal article" date="2024" name="Int. J. Syst. Evol. Microbiol.">
        <title>Virgibacillus tibetensis sp. nov., isolated from salt lake on the Tibetan Plateau of China.</title>
        <authorList>
            <person name="Phurbu D."/>
            <person name="Liu Z.-X."/>
            <person name="Wang R."/>
            <person name="Zheng Y.-Y."/>
            <person name="Liu H.-C."/>
            <person name="Zhou Y.-G."/>
            <person name="Yu Y.-J."/>
            <person name="Li A.-H."/>
        </authorList>
    </citation>
    <scope>NUCLEOTIDE SEQUENCE [LARGE SCALE GENOMIC DNA]</scope>
    <source>
        <strain evidence="1 2">C22-A2</strain>
    </source>
</reference>
<keyword evidence="2" id="KW-1185">Reference proteome</keyword>
<proteinExistence type="predicted"/>
<evidence type="ECO:0000313" key="1">
    <source>
        <dbReference type="EMBL" id="MEC5424489.1"/>
    </source>
</evidence>
<dbReference type="EMBL" id="JARZFX010000006">
    <property type="protein sequence ID" value="MEC5424489.1"/>
    <property type="molecule type" value="Genomic_DNA"/>
</dbReference>
<protein>
    <submittedName>
        <fullName evidence="1">AimR family lysis-lysogeny pheromone receptor</fullName>
    </submittedName>
</protein>
<gene>
    <name evidence="1" type="ORF">QGM71_13395</name>
</gene>
<sequence length="330" mass="39018">MSNRDELTLEQLMETLSQEHTDQTVIELLRNYCLQSTSYDIQKKGMEFLYINGFYGELQQLIDKNNESMHCSNREWAAIYQIFIDRRLNRYTPQELFHRINQFSSDEPELVCLIEFARVTVFYQMNEFSNIGNFLAVQPKLFESIDDKLLISYFNIRLYQLLLTYYLTRNELIMARKYAYRILNHTTNTRTKVNTHIKLGVSYTFDTYQQGMFHLNEALKLSKKHNLTANIHLIEQRNIPFLSAHFNRVEGITSTDESEQAHIEIAKGNNAKALAILKKVSIDSPFKEYYMGLAKQDKNLLLQSYTNFIEKRSDYFFSRLPLNALKNFKH</sequence>
<accession>A0ABU6KJD4</accession>